<evidence type="ECO:0000256" key="5">
    <source>
        <dbReference type="PROSITE-ProRule" id="PRU00042"/>
    </source>
</evidence>
<dbReference type="PANTHER" id="PTHR24379">
    <property type="entry name" value="KRAB AND ZINC FINGER DOMAIN-CONTAINING"/>
    <property type="match status" value="1"/>
</dbReference>
<evidence type="ECO:0000256" key="3">
    <source>
        <dbReference type="ARBA" id="ARBA00022771"/>
    </source>
</evidence>
<feature type="domain" description="C2H2-type" evidence="7">
    <location>
        <begin position="172"/>
        <end position="200"/>
    </location>
</feature>
<accession>A0A9P0BKI7</accession>
<evidence type="ECO:0000313" key="8">
    <source>
        <dbReference type="EMBL" id="CAH0564526.1"/>
    </source>
</evidence>
<dbReference type="SMART" id="SM00355">
    <property type="entry name" value="ZnF_C2H2"/>
    <property type="match status" value="5"/>
</dbReference>
<feature type="region of interest" description="Disordered" evidence="6">
    <location>
        <begin position="1"/>
        <end position="38"/>
    </location>
</feature>
<dbReference type="SUPFAM" id="SSF57667">
    <property type="entry name" value="beta-beta-alpha zinc fingers"/>
    <property type="match status" value="2"/>
</dbReference>
<dbReference type="EMBL" id="OV121140">
    <property type="protein sequence ID" value="CAH0564526.1"/>
    <property type="molecule type" value="Genomic_DNA"/>
</dbReference>
<dbReference type="InterPro" id="IPR013087">
    <property type="entry name" value="Znf_C2H2_type"/>
</dbReference>
<dbReference type="GO" id="GO:0008270">
    <property type="term" value="F:zinc ion binding"/>
    <property type="evidence" value="ECO:0007669"/>
    <property type="project" value="UniProtKB-KW"/>
</dbReference>
<keyword evidence="1" id="KW-0479">Metal-binding</keyword>
<name>A0A9P0BKI7_BRAAE</name>
<protein>
    <recommendedName>
        <fullName evidence="7">C2H2-type domain-containing protein</fullName>
    </recommendedName>
</protein>
<organism evidence="8 9">
    <name type="scientific">Brassicogethes aeneus</name>
    <name type="common">Rape pollen beetle</name>
    <name type="synonym">Meligethes aeneus</name>
    <dbReference type="NCBI Taxonomy" id="1431903"/>
    <lineage>
        <taxon>Eukaryota</taxon>
        <taxon>Metazoa</taxon>
        <taxon>Ecdysozoa</taxon>
        <taxon>Arthropoda</taxon>
        <taxon>Hexapoda</taxon>
        <taxon>Insecta</taxon>
        <taxon>Pterygota</taxon>
        <taxon>Neoptera</taxon>
        <taxon>Endopterygota</taxon>
        <taxon>Coleoptera</taxon>
        <taxon>Polyphaga</taxon>
        <taxon>Cucujiformia</taxon>
        <taxon>Nitidulidae</taxon>
        <taxon>Meligethinae</taxon>
        <taxon>Brassicogethes</taxon>
    </lineage>
</organism>
<dbReference type="OrthoDB" id="3561125at2759"/>
<evidence type="ECO:0000256" key="1">
    <source>
        <dbReference type="ARBA" id="ARBA00022723"/>
    </source>
</evidence>
<evidence type="ECO:0000259" key="7">
    <source>
        <dbReference type="PROSITE" id="PS50157"/>
    </source>
</evidence>
<keyword evidence="4" id="KW-0862">Zinc</keyword>
<dbReference type="PANTHER" id="PTHR24379:SF121">
    <property type="entry name" value="C2H2-TYPE DOMAIN-CONTAINING PROTEIN"/>
    <property type="match status" value="1"/>
</dbReference>
<dbReference type="PROSITE" id="PS50157">
    <property type="entry name" value="ZINC_FINGER_C2H2_2"/>
    <property type="match status" value="1"/>
</dbReference>
<feature type="compositionally biased region" description="Basic and acidic residues" evidence="6">
    <location>
        <begin position="1"/>
        <end position="11"/>
    </location>
</feature>
<evidence type="ECO:0000256" key="4">
    <source>
        <dbReference type="ARBA" id="ARBA00022833"/>
    </source>
</evidence>
<evidence type="ECO:0000256" key="2">
    <source>
        <dbReference type="ARBA" id="ARBA00022737"/>
    </source>
</evidence>
<evidence type="ECO:0000313" key="9">
    <source>
        <dbReference type="Proteomes" id="UP001154078"/>
    </source>
</evidence>
<dbReference type="Proteomes" id="UP001154078">
    <property type="component" value="Chromosome 9"/>
</dbReference>
<keyword evidence="3 5" id="KW-0863">Zinc-finger</keyword>
<keyword evidence="2" id="KW-0677">Repeat</keyword>
<reference evidence="8" key="1">
    <citation type="submission" date="2021-12" db="EMBL/GenBank/DDBJ databases">
        <authorList>
            <person name="King R."/>
        </authorList>
    </citation>
    <scope>NUCLEOTIDE SEQUENCE</scope>
</reference>
<feature type="compositionally biased region" description="Polar residues" evidence="6">
    <location>
        <begin position="19"/>
        <end position="38"/>
    </location>
</feature>
<evidence type="ECO:0000256" key="6">
    <source>
        <dbReference type="SAM" id="MobiDB-lite"/>
    </source>
</evidence>
<keyword evidence="9" id="KW-1185">Reference proteome</keyword>
<dbReference type="InterPro" id="IPR036236">
    <property type="entry name" value="Znf_C2H2_sf"/>
</dbReference>
<gene>
    <name evidence="8" type="ORF">MELIAE_LOCUS13061</name>
</gene>
<proteinExistence type="predicted"/>
<dbReference type="AlphaFoldDB" id="A0A9P0BKI7"/>
<sequence>MEQIVVKKEPEELVDDSEGNISMNYSKPSTSADQKMPSTSGIAIKQEFKEELVYSDNSMDYDVLGVKEVLKAYTDEEDNFDGAEQAELKFQVKEEMFLDKGSDSAVINKEIVTKEENDIKKNPESRNNKLENNDFIYQCKHCSIQFFKKELFERHEERCLTPRVRVGKEKLFQCDTCPKKYQTKRSLLQHTKFVHKKEGLEKLKCHKCEYVTVRKGSFNKHLKIHDKKNYLKCNFCYYIAARLFQLNAHILSKHKLENEEKNKIKITCKIHQCTKCSYSTLNKSNYDSHLKVCLKNVK</sequence>
<dbReference type="PROSITE" id="PS00028">
    <property type="entry name" value="ZINC_FINGER_C2H2_1"/>
    <property type="match status" value="1"/>
</dbReference>
<dbReference type="Gene3D" id="3.30.160.60">
    <property type="entry name" value="Classic Zinc Finger"/>
    <property type="match status" value="2"/>
</dbReference>